<dbReference type="Gene3D" id="3.30.1950.10">
    <property type="entry name" value="wza like domain"/>
    <property type="match status" value="1"/>
</dbReference>
<protein>
    <submittedName>
        <fullName evidence="5">Polysaccharide export outer membrane protein</fullName>
    </submittedName>
</protein>
<evidence type="ECO:0000313" key="6">
    <source>
        <dbReference type="Proteomes" id="UP000199214"/>
    </source>
</evidence>
<dbReference type="AlphaFoldDB" id="A0A1H7KZ91"/>
<dbReference type="Pfam" id="PF10531">
    <property type="entry name" value="SLBB"/>
    <property type="match status" value="1"/>
</dbReference>
<evidence type="ECO:0000259" key="3">
    <source>
        <dbReference type="Pfam" id="PF02563"/>
    </source>
</evidence>
<feature type="signal peptide" evidence="2">
    <location>
        <begin position="1"/>
        <end position="24"/>
    </location>
</feature>
<feature type="domain" description="Soluble ligand binding" evidence="4">
    <location>
        <begin position="136"/>
        <end position="183"/>
    </location>
</feature>
<accession>A0A1H7KZ91</accession>
<dbReference type="InterPro" id="IPR019554">
    <property type="entry name" value="Soluble_ligand-bd"/>
</dbReference>
<dbReference type="Pfam" id="PF02563">
    <property type="entry name" value="Poly_export"/>
    <property type="match status" value="1"/>
</dbReference>
<feature type="domain" description="Polysaccharide export protein N-terminal" evidence="3">
    <location>
        <begin position="51"/>
        <end position="126"/>
    </location>
</feature>
<evidence type="ECO:0000256" key="1">
    <source>
        <dbReference type="ARBA" id="ARBA00022729"/>
    </source>
</evidence>
<gene>
    <name evidence="5" type="ORF">SAMN05216382_1113</name>
</gene>
<name>A0A1H7KZ91_9SPHN</name>
<dbReference type="InterPro" id="IPR049712">
    <property type="entry name" value="Poly_export"/>
</dbReference>
<keyword evidence="1 2" id="KW-0732">Signal</keyword>
<evidence type="ECO:0000256" key="2">
    <source>
        <dbReference type="SAM" id="SignalP"/>
    </source>
</evidence>
<dbReference type="EMBL" id="FNZZ01000002">
    <property type="protein sequence ID" value="SEK92133.1"/>
    <property type="molecule type" value="Genomic_DNA"/>
</dbReference>
<reference evidence="6" key="1">
    <citation type="submission" date="2016-10" db="EMBL/GenBank/DDBJ databases">
        <authorList>
            <person name="Varghese N."/>
            <person name="Submissions S."/>
        </authorList>
    </citation>
    <scope>NUCLEOTIDE SEQUENCE [LARGE SCALE GENOMIC DNA]</scope>
    <source>
        <strain evidence="6">JS21-1</strain>
    </source>
</reference>
<proteinExistence type="predicted"/>
<organism evidence="5 6">
    <name type="scientific">Sphingomonas palmae</name>
    <dbReference type="NCBI Taxonomy" id="1855283"/>
    <lineage>
        <taxon>Bacteria</taxon>
        <taxon>Pseudomonadati</taxon>
        <taxon>Pseudomonadota</taxon>
        <taxon>Alphaproteobacteria</taxon>
        <taxon>Sphingomonadales</taxon>
        <taxon>Sphingomonadaceae</taxon>
        <taxon>Sphingomonas</taxon>
    </lineage>
</organism>
<feature type="chain" id="PRO_5011474184" evidence="2">
    <location>
        <begin position="25"/>
        <end position="237"/>
    </location>
</feature>
<dbReference type="InterPro" id="IPR003715">
    <property type="entry name" value="Poly_export_N"/>
</dbReference>
<dbReference type="PANTHER" id="PTHR33619">
    <property type="entry name" value="POLYSACCHARIDE EXPORT PROTEIN GFCE-RELATED"/>
    <property type="match status" value="1"/>
</dbReference>
<evidence type="ECO:0000259" key="4">
    <source>
        <dbReference type="Pfam" id="PF10531"/>
    </source>
</evidence>
<dbReference type="Proteomes" id="UP000199214">
    <property type="component" value="Unassembled WGS sequence"/>
</dbReference>
<dbReference type="GO" id="GO:0015159">
    <property type="term" value="F:polysaccharide transmembrane transporter activity"/>
    <property type="evidence" value="ECO:0007669"/>
    <property type="project" value="InterPro"/>
</dbReference>
<sequence length="237" mass="25264">MFAEAFWGAVRLRLYLSTALLLLAACAPGPRPQAATGSSAYASLETTSVANTGGYRLSSGDELSINVYYEPELSFARVVVDSGGKIPFPYLGYVTAEGKTAEELASTITAGLSGRYVVDPQVSISVLQAASQKLVVEGEVQKPGSFALKGRSSLLEALALAGGPQRTARLDEVIVFRHRADGDYAARFDVARIRAGIDRDPVLEGGDTVVVGINHASRMYRDILQVAPLLTLVFLRL</sequence>
<dbReference type="PANTHER" id="PTHR33619:SF3">
    <property type="entry name" value="POLYSACCHARIDE EXPORT PROTEIN GFCE-RELATED"/>
    <property type="match status" value="1"/>
</dbReference>
<keyword evidence="6" id="KW-1185">Reference proteome</keyword>
<evidence type="ECO:0000313" key="5">
    <source>
        <dbReference type="EMBL" id="SEK92133.1"/>
    </source>
</evidence>
<dbReference type="STRING" id="1855283.SAMN05216382_1113"/>